<protein>
    <submittedName>
        <fullName evidence="1">Uncharacterized protein</fullName>
    </submittedName>
</protein>
<name>A0A9X0CYQ9_9CNID</name>
<evidence type="ECO:0000313" key="1">
    <source>
        <dbReference type="EMBL" id="KAJ7380847.1"/>
    </source>
</evidence>
<dbReference type="GO" id="GO:0003906">
    <property type="term" value="F:DNA-(apurinic or apyrimidinic site) endonuclease activity"/>
    <property type="evidence" value="ECO:0007669"/>
    <property type="project" value="InterPro"/>
</dbReference>
<dbReference type="AlphaFoldDB" id="A0A9X0CYQ9"/>
<organism evidence="1 2">
    <name type="scientific">Desmophyllum pertusum</name>
    <dbReference type="NCBI Taxonomy" id="174260"/>
    <lineage>
        <taxon>Eukaryota</taxon>
        <taxon>Metazoa</taxon>
        <taxon>Cnidaria</taxon>
        <taxon>Anthozoa</taxon>
        <taxon>Hexacorallia</taxon>
        <taxon>Scleractinia</taxon>
        <taxon>Caryophylliina</taxon>
        <taxon>Caryophylliidae</taxon>
        <taxon>Desmophyllum</taxon>
    </lineage>
</organism>
<gene>
    <name evidence="1" type="ORF">OS493_007238</name>
</gene>
<dbReference type="GO" id="GO:0016799">
    <property type="term" value="F:hydrolase activity, hydrolyzing N-glycosyl compounds"/>
    <property type="evidence" value="ECO:0007669"/>
    <property type="project" value="InterPro"/>
</dbReference>
<comment type="caution">
    <text evidence="1">The sequence shown here is derived from an EMBL/GenBank/DDBJ whole genome shotgun (WGS) entry which is preliminary data.</text>
</comment>
<sequence>MDPTKTSSSRQSIWSRFLVANLSEDLNKNVFVRKCVNRKMLELLTKDCRNEGYKKQECKRRHRRYHVSWCSQSGCKAEVSVVDKPERNDFWCPTCQNTSQETCDATLANTNCSKADFCMASWDKNVFARKCVNRKMLGMITKGCRNVGTNEWRCHRKRNYHVTACDQSGCRAEFSEIARPDNNNFWCPTCQGTSKESCDASLANTTCPKADFCMALWDNSVFARKCVNRKMLELMTRNCRNVGSKEWECNRKRKYHATACDQSGCIAKMPGNKFPKETPFQCPTCPMCKSPDECENKTTMTKCTKTTRCMVLRVDDTVNTKGIFARNCIRPRPH</sequence>
<dbReference type="GO" id="GO:0006281">
    <property type="term" value="P:DNA repair"/>
    <property type="evidence" value="ECO:0007669"/>
    <property type="project" value="InterPro"/>
</dbReference>
<reference evidence="1" key="1">
    <citation type="submission" date="2023-01" db="EMBL/GenBank/DDBJ databases">
        <title>Genome assembly of the deep-sea coral Lophelia pertusa.</title>
        <authorList>
            <person name="Herrera S."/>
            <person name="Cordes E."/>
        </authorList>
    </citation>
    <scope>NUCLEOTIDE SEQUENCE</scope>
    <source>
        <strain evidence="1">USNM1676648</strain>
        <tissue evidence="1">Polyp</tissue>
    </source>
</reference>
<dbReference type="Proteomes" id="UP001163046">
    <property type="component" value="Unassembled WGS sequence"/>
</dbReference>
<proteinExistence type="predicted"/>
<dbReference type="InterPro" id="IPR015887">
    <property type="entry name" value="DNA_glyclase_Znf_dom_DNA_BS"/>
</dbReference>
<dbReference type="GO" id="GO:0003677">
    <property type="term" value="F:DNA binding"/>
    <property type="evidence" value="ECO:0007669"/>
    <property type="project" value="InterPro"/>
</dbReference>
<evidence type="ECO:0000313" key="2">
    <source>
        <dbReference type="Proteomes" id="UP001163046"/>
    </source>
</evidence>
<dbReference type="GO" id="GO:0008270">
    <property type="term" value="F:zinc ion binding"/>
    <property type="evidence" value="ECO:0007669"/>
    <property type="project" value="InterPro"/>
</dbReference>
<accession>A0A9X0CYQ9</accession>
<dbReference type="EMBL" id="MU826352">
    <property type="protein sequence ID" value="KAJ7380847.1"/>
    <property type="molecule type" value="Genomic_DNA"/>
</dbReference>
<keyword evidence="2" id="KW-1185">Reference proteome</keyword>
<dbReference type="PROSITE" id="PS01242">
    <property type="entry name" value="ZF_FPG_1"/>
    <property type="match status" value="1"/>
</dbReference>
<dbReference type="OrthoDB" id="5967345at2759"/>